<feature type="compositionally biased region" description="Polar residues" evidence="9">
    <location>
        <begin position="262"/>
        <end position="278"/>
    </location>
</feature>
<evidence type="ECO:0000256" key="1">
    <source>
        <dbReference type="ARBA" id="ARBA00004123"/>
    </source>
</evidence>
<dbReference type="SMART" id="SM00355">
    <property type="entry name" value="ZnF_C2H2"/>
    <property type="match status" value="2"/>
</dbReference>
<keyword evidence="7" id="KW-0539">Nucleus</keyword>
<dbReference type="AlphaFoldDB" id="A0A023F003"/>
<dbReference type="GO" id="GO:0045476">
    <property type="term" value="P:nurse cell apoptotic process"/>
    <property type="evidence" value="ECO:0007669"/>
    <property type="project" value="UniProtKB-ARBA"/>
</dbReference>
<keyword evidence="5" id="KW-0805">Transcription regulation</keyword>
<dbReference type="PROSITE" id="PS50097">
    <property type="entry name" value="BTB"/>
    <property type="match status" value="1"/>
</dbReference>
<evidence type="ECO:0000256" key="3">
    <source>
        <dbReference type="ARBA" id="ARBA00022782"/>
    </source>
</evidence>
<feature type="region of interest" description="Disordered" evidence="9">
    <location>
        <begin position="208"/>
        <end position="228"/>
    </location>
</feature>
<accession>A0A023F003</accession>
<dbReference type="GO" id="GO:0016199">
    <property type="term" value="P:axon midline choice point recognition"/>
    <property type="evidence" value="ECO:0007669"/>
    <property type="project" value="UniProtKB-ARBA"/>
</dbReference>
<evidence type="ECO:0000313" key="11">
    <source>
        <dbReference type="EMBL" id="JAC14818.1"/>
    </source>
</evidence>
<comment type="subcellular location">
    <subcellularLocation>
        <location evidence="1">Nucleus</location>
    </subcellularLocation>
</comment>
<evidence type="ECO:0000256" key="5">
    <source>
        <dbReference type="ARBA" id="ARBA00023015"/>
    </source>
</evidence>
<evidence type="ECO:0000256" key="4">
    <source>
        <dbReference type="ARBA" id="ARBA00022902"/>
    </source>
</evidence>
<evidence type="ECO:0000259" key="10">
    <source>
        <dbReference type="PROSITE" id="PS50097"/>
    </source>
</evidence>
<organism evidence="11">
    <name type="scientific">Triatoma infestans</name>
    <name type="common">Assassin bug</name>
    <dbReference type="NCBI Taxonomy" id="30076"/>
    <lineage>
        <taxon>Eukaryota</taxon>
        <taxon>Metazoa</taxon>
        <taxon>Ecdysozoa</taxon>
        <taxon>Arthropoda</taxon>
        <taxon>Hexapoda</taxon>
        <taxon>Insecta</taxon>
        <taxon>Pterygota</taxon>
        <taxon>Neoptera</taxon>
        <taxon>Paraneoptera</taxon>
        <taxon>Hemiptera</taxon>
        <taxon>Heteroptera</taxon>
        <taxon>Panheteroptera</taxon>
        <taxon>Cimicomorpha</taxon>
        <taxon>Reduviidae</taxon>
        <taxon>Triatominae</taxon>
        <taxon>Triatoma</taxon>
    </lineage>
</organism>
<keyword evidence="3" id="KW-0221">Differentiation</keyword>
<dbReference type="GO" id="GO:0045467">
    <property type="term" value="P:R7 cell development"/>
    <property type="evidence" value="ECO:0007669"/>
    <property type="project" value="UniProtKB-ARBA"/>
</dbReference>
<dbReference type="GO" id="GO:0006357">
    <property type="term" value="P:regulation of transcription by RNA polymerase II"/>
    <property type="evidence" value="ECO:0007669"/>
    <property type="project" value="TreeGrafter"/>
</dbReference>
<dbReference type="GO" id="GO:0008406">
    <property type="term" value="P:gonad development"/>
    <property type="evidence" value="ECO:0007669"/>
    <property type="project" value="UniProtKB-ARBA"/>
</dbReference>
<evidence type="ECO:0000256" key="8">
    <source>
        <dbReference type="ARBA" id="ARBA00037382"/>
    </source>
</evidence>
<dbReference type="SUPFAM" id="SSF54695">
    <property type="entry name" value="POZ domain"/>
    <property type="match status" value="1"/>
</dbReference>
<keyword evidence="2" id="KW-0217">Developmental protein</keyword>
<dbReference type="GO" id="GO:0048813">
    <property type="term" value="P:dendrite morphogenesis"/>
    <property type="evidence" value="ECO:0007669"/>
    <property type="project" value="UniProtKB-ARBA"/>
</dbReference>
<feature type="compositionally biased region" description="Gly residues" evidence="9">
    <location>
        <begin position="114"/>
        <end position="127"/>
    </location>
</feature>
<evidence type="ECO:0000256" key="7">
    <source>
        <dbReference type="ARBA" id="ARBA00023242"/>
    </source>
</evidence>
<evidence type="ECO:0000256" key="2">
    <source>
        <dbReference type="ARBA" id="ARBA00022473"/>
    </source>
</evidence>
<sequence length="413" mass="45970">SEHFCLKWNNHQTTLVSVFDKLLECESLVDCTLAADGRYMKAHKVVLSACSSYLEEILRNHEDKHPILIFNDISYSELKAMLEYMYRGEVNVSQEQLNTFLKAAEALKIKGLTDQGGGGGSSDGGGQDNLKRKMGAAQSRKTQSPVLGMTPVERPTSPKRRKPARRQSRDENFPGDSNSCDTAPTPPPTQPQQVNSIAARIEEKVAKIKKESGSTPSGAEPPGGASALSALGMLQPKTEFLEESGNVEDLTLEEEEEYGPNPGTSQGSFSSQDFNNWQLGDPTSDEVFMASQHDLNNSAGNSQVALRGGATITPLGNSGNTDWKATVVKKKQAARRVIKRRMEKYRNTTTGLYECDCCNQTYPRFISLYRHMEYECTVTASNHNCPYCNYTTFFKRKFVVHMAKKHYRYMNDD</sequence>
<dbReference type="GO" id="GO:0007526">
    <property type="term" value="P:larval somatic muscle development"/>
    <property type="evidence" value="ECO:0007669"/>
    <property type="project" value="UniProtKB-ARBA"/>
</dbReference>
<keyword evidence="6" id="KW-0804">Transcription</keyword>
<dbReference type="SMART" id="SM00225">
    <property type="entry name" value="BTB"/>
    <property type="match status" value="1"/>
</dbReference>
<feature type="region of interest" description="Disordered" evidence="9">
    <location>
        <begin position="251"/>
        <end position="283"/>
    </location>
</feature>
<dbReference type="GO" id="GO:0005634">
    <property type="term" value="C:nucleus"/>
    <property type="evidence" value="ECO:0007669"/>
    <property type="project" value="UniProtKB-SubCell"/>
</dbReference>
<reference evidence="11" key="1">
    <citation type="journal article" date="2014" name="PLoS Negl. Trop. Dis.">
        <title>An updated insight into the Sialotranscriptome of Triatoma infestans: developmental stage and geographic variations.</title>
        <authorList>
            <person name="Schwarz A."/>
            <person name="Medrano-Mercado N."/>
            <person name="Schaub G.A."/>
            <person name="Struchiner C.J."/>
            <person name="Bargues M.D."/>
            <person name="Levy M.Z."/>
            <person name="Ribeiro J.M."/>
        </authorList>
    </citation>
    <scope>NUCLEOTIDE SEQUENCE</scope>
    <source>
        <strain evidence="11">Chile</strain>
        <tissue evidence="11">Salivary glands</tissue>
    </source>
</reference>
<keyword evidence="4" id="KW-0524">Neurogenesis</keyword>
<dbReference type="CDD" id="cd18315">
    <property type="entry name" value="BTB_POZ_BAB-like"/>
    <property type="match status" value="1"/>
</dbReference>
<feature type="domain" description="BTB" evidence="10">
    <location>
        <begin position="29"/>
        <end position="94"/>
    </location>
</feature>
<dbReference type="EMBL" id="GBBI01003894">
    <property type="protein sequence ID" value="JAC14818.1"/>
    <property type="molecule type" value="mRNA"/>
</dbReference>
<name>A0A023F003_TRIIF</name>
<protein>
    <recommendedName>
        <fullName evidence="10">BTB domain-containing protein</fullName>
    </recommendedName>
</protein>
<dbReference type="InterPro" id="IPR011333">
    <property type="entry name" value="SKP1/BTB/POZ_sf"/>
</dbReference>
<feature type="compositionally biased region" description="Basic residues" evidence="9">
    <location>
        <begin position="157"/>
        <end position="166"/>
    </location>
</feature>
<dbReference type="InterPro" id="IPR013087">
    <property type="entry name" value="Znf_C2H2_type"/>
</dbReference>
<feature type="non-terminal residue" evidence="11">
    <location>
        <position position="1"/>
    </location>
</feature>
<dbReference type="Pfam" id="PF00651">
    <property type="entry name" value="BTB"/>
    <property type="match status" value="1"/>
</dbReference>
<dbReference type="PANTHER" id="PTHR23110">
    <property type="entry name" value="BTB DOMAIN TRANSCRIPTION FACTOR"/>
    <property type="match status" value="1"/>
</dbReference>
<dbReference type="GO" id="GO:0035167">
    <property type="term" value="P:larval lymph gland hemopoiesis"/>
    <property type="evidence" value="ECO:0007669"/>
    <property type="project" value="UniProtKB-ARBA"/>
</dbReference>
<evidence type="ECO:0000256" key="6">
    <source>
        <dbReference type="ARBA" id="ARBA00023163"/>
    </source>
</evidence>
<feature type="region of interest" description="Disordered" evidence="9">
    <location>
        <begin position="111"/>
        <end position="193"/>
    </location>
</feature>
<dbReference type="Gene3D" id="3.30.710.10">
    <property type="entry name" value="Potassium Channel Kv1.1, Chain A"/>
    <property type="match status" value="1"/>
</dbReference>
<dbReference type="InterPro" id="IPR000210">
    <property type="entry name" value="BTB/POZ_dom"/>
</dbReference>
<dbReference type="PANTHER" id="PTHR23110:SF111">
    <property type="entry name" value="LONGITUDINALS LACKING PROTEIN, ISOFORMS F_I_K_T"/>
    <property type="match status" value="1"/>
</dbReference>
<evidence type="ECO:0000256" key="9">
    <source>
        <dbReference type="SAM" id="MobiDB-lite"/>
    </source>
</evidence>
<dbReference type="GO" id="GO:0007464">
    <property type="term" value="P:R3/R4 cell fate commitment"/>
    <property type="evidence" value="ECO:0007669"/>
    <property type="project" value="UniProtKB-ARBA"/>
</dbReference>
<dbReference type="InterPro" id="IPR051095">
    <property type="entry name" value="Dros_DevTransReg"/>
</dbReference>
<comment type="function">
    <text evidence="8">Putative transcription factor required for axon growth and guidance in the central and peripheral nervous systems. Repels CNS axons away from the midline by promoting the expression of the midline repellent sli and its receptor robo.</text>
</comment>
<proteinExistence type="evidence at transcript level"/>